<protein>
    <submittedName>
        <fullName evidence="1">Uncharacterized protein</fullName>
    </submittedName>
</protein>
<evidence type="ECO:0000313" key="1">
    <source>
        <dbReference type="EMBL" id="CAG9329584.1"/>
    </source>
</evidence>
<name>A0AAU9JXH2_9CILI</name>
<organism evidence="1 2">
    <name type="scientific">Blepharisma stoltei</name>
    <dbReference type="NCBI Taxonomy" id="1481888"/>
    <lineage>
        <taxon>Eukaryota</taxon>
        <taxon>Sar</taxon>
        <taxon>Alveolata</taxon>
        <taxon>Ciliophora</taxon>
        <taxon>Postciliodesmatophora</taxon>
        <taxon>Heterotrichea</taxon>
        <taxon>Heterotrichida</taxon>
        <taxon>Blepharismidae</taxon>
        <taxon>Blepharisma</taxon>
    </lineage>
</organism>
<dbReference type="AlphaFoldDB" id="A0AAU9JXH2"/>
<comment type="caution">
    <text evidence="1">The sequence shown here is derived from an EMBL/GenBank/DDBJ whole genome shotgun (WGS) entry which is preliminary data.</text>
</comment>
<dbReference type="EMBL" id="CAJZBQ010000048">
    <property type="protein sequence ID" value="CAG9329584.1"/>
    <property type="molecule type" value="Genomic_DNA"/>
</dbReference>
<evidence type="ECO:0000313" key="2">
    <source>
        <dbReference type="Proteomes" id="UP001162131"/>
    </source>
</evidence>
<proteinExistence type="predicted"/>
<sequence length="212" mass="24512">MSEILNLSMSKTPKSQESSLALNEFSLKKPSHRINWSMPQNDLTDIIRSSLQNYPKLEKSIENLEKHPINCKCSVMTKLNHKLEKIHGFSPYPCASEFCINRILGDNKHSSVLGYFGKIDPNRKRLSEPGPPKRRKANLNGKLIINDPNLNDMNRAIDYYQKMKKNSDFPEKSFAFESYLNPPDFTAKIPDKIFYSPNFSFPKPKKQKRMCI</sequence>
<reference evidence="1" key="1">
    <citation type="submission" date="2021-09" db="EMBL/GenBank/DDBJ databases">
        <authorList>
            <consortium name="AG Swart"/>
            <person name="Singh M."/>
            <person name="Singh A."/>
            <person name="Seah K."/>
            <person name="Emmerich C."/>
        </authorList>
    </citation>
    <scope>NUCLEOTIDE SEQUENCE</scope>
    <source>
        <strain evidence="1">ATCC30299</strain>
    </source>
</reference>
<keyword evidence="2" id="KW-1185">Reference proteome</keyword>
<accession>A0AAU9JXH2</accession>
<dbReference type="Proteomes" id="UP001162131">
    <property type="component" value="Unassembled WGS sequence"/>
</dbReference>
<gene>
    <name evidence="1" type="ORF">BSTOLATCC_MIC49216</name>
</gene>